<evidence type="ECO:0000313" key="3">
    <source>
        <dbReference type="EMBL" id="ADU26136.1"/>
    </source>
</evidence>
<name>E6U9E5_ETHHY</name>
<feature type="chain" id="PRO_5039558781" description="ABC transporter substrate-binding protein" evidence="2">
    <location>
        <begin position="24"/>
        <end position="377"/>
    </location>
</feature>
<dbReference type="PANTHER" id="PTHR30006:SF2">
    <property type="entry name" value="ABC TRANSPORTER SUBSTRATE-BINDING PROTEIN"/>
    <property type="match status" value="1"/>
</dbReference>
<dbReference type="KEGG" id="eha:Ethha_0559"/>
<feature type="signal peptide" evidence="2">
    <location>
        <begin position="1"/>
        <end position="23"/>
    </location>
</feature>
<dbReference type="GO" id="GO:0030976">
    <property type="term" value="F:thiamine pyrophosphate binding"/>
    <property type="evidence" value="ECO:0007669"/>
    <property type="project" value="TreeGrafter"/>
</dbReference>
<dbReference type="STRING" id="663278.Ethha_0559"/>
<dbReference type="Pfam" id="PF13343">
    <property type="entry name" value="SBP_bac_6"/>
    <property type="match status" value="1"/>
</dbReference>
<evidence type="ECO:0000256" key="1">
    <source>
        <dbReference type="ARBA" id="ARBA00022729"/>
    </source>
</evidence>
<dbReference type="GO" id="GO:0030288">
    <property type="term" value="C:outer membrane-bounded periplasmic space"/>
    <property type="evidence" value="ECO:0007669"/>
    <property type="project" value="TreeGrafter"/>
</dbReference>
<dbReference type="EMBL" id="CP002400">
    <property type="protein sequence ID" value="ADU26136.1"/>
    <property type="molecule type" value="Genomic_DNA"/>
</dbReference>
<dbReference type="GO" id="GO:0015888">
    <property type="term" value="P:thiamine transport"/>
    <property type="evidence" value="ECO:0007669"/>
    <property type="project" value="TreeGrafter"/>
</dbReference>
<dbReference type="HOGENOM" id="CLU_026974_3_0_9"/>
<accession>E6U9E5</accession>
<dbReference type="PROSITE" id="PS51257">
    <property type="entry name" value="PROKAR_LIPOPROTEIN"/>
    <property type="match status" value="1"/>
</dbReference>
<organism evidence="3 4">
    <name type="scientific">Ethanoligenens harbinense (strain DSM 18485 / JCM 12961 / CGMCC 1.5033 / YUAN-3)</name>
    <dbReference type="NCBI Taxonomy" id="663278"/>
    <lineage>
        <taxon>Bacteria</taxon>
        <taxon>Bacillati</taxon>
        <taxon>Bacillota</taxon>
        <taxon>Clostridia</taxon>
        <taxon>Eubacteriales</taxon>
        <taxon>Oscillospiraceae</taxon>
        <taxon>Ethanoligenens</taxon>
    </lineage>
</organism>
<evidence type="ECO:0000313" key="4">
    <source>
        <dbReference type="Proteomes" id="UP000001551"/>
    </source>
</evidence>
<dbReference type="SUPFAM" id="SSF53850">
    <property type="entry name" value="Periplasmic binding protein-like II"/>
    <property type="match status" value="1"/>
</dbReference>
<keyword evidence="1 2" id="KW-0732">Signal</keyword>
<evidence type="ECO:0000256" key="2">
    <source>
        <dbReference type="SAM" id="SignalP"/>
    </source>
</evidence>
<protein>
    <recommendedName>
        <fullName evidence="5">ABC transporter substrate-binding protein</fullName>
    </recommendedName>
</protein>
<keyword evidence="4" id="KW-1185">Reference proteome</keyword>
<reference evidence="3 4" key="1">
    <citation type="submission" date="2010-12" db="EMBL/GenBank/DDBJ databases">
        <title>Complete sequence of Ethanoligenens harbinense YUAN-3.</title>
        <authorList>
            <person name="Lucas S."/>
            <person name="Copeland A."/>
            <person name="Lapidus A."/>
            <person name="Cheng J.-F."/>
            <person name="Bruce D."/>
            <person name="Goodwin L."/>
            <person name="Pitluck S."/>
            <person name="Chertkov O."/>
            <person name="Misra M."/>
            <person name="Detter J.C."/>
            <person name="Han C."/>
            <person name="Tapia R."/>
            <person name="Land M."/>
            <person name="Hauser L."/>
            <person name="Jeffries C."/>
            <person name="Kyrpides N."/>
            <person name="Ivanova N."/>
            <person name="Mikhailova N."/>
            <person name="Wang A."/>
            <person name="Mouttaki H."/>
            <person name="He Z."/>
            <person name="Zhou J."/>
            <person name="Hemme C.L."/>
            <person name="Woyke T."/>
        </authorList>
    </citation>
    <scope>NUCLEOTIDE SEQUENCE [LARGE SCALE GENOMIC DNA]</scope>
    <source>
        <strain evidence="4">DSM 18485 / JCM 12961 / CGMCC 1.5033 / YUAN-3</strain>
    </source>
</reference>
<gene>
    <name evidence="3" type="ordered locus">Ethha_0559</name>
</gene>
<dbReference type="eggNOG" id="COG1840">
    <property type="taxonomic scope" value="Bacteria"/>
</dbReference>
<dbReference type="PANTHER" id="PTHR30006">
    <property type="entry name" value="THIAMINE-BINDING PERIPLASMIC PROTEIN-RELATED"/>
    <property type="match status" value="1"/>
</dbReference>
<dbReference type="GO" id="GO:0030975">
    <property type="term" value="F:thiamine binding"/>
    <property type="evidence" value="ECO:0007669"/>
    <property type="project" value="TreeGrafter"/>
</dbReference>
<sequence>MKMKKQKAAALLMALVLASGALAGCKTSTTGAASTASGSTNDLNSMSLAQITAEAKKEGSLQSVGMPDDWANWGDTWTQYTAKYGIKHQDTDMSSAEELAIFQSEKNNPTKDIGDVGQSFGPLAVQKDLVQAYKTPYWNDIPSWAKDKDGKWIVGYYGTISFMTNTDSVKNPPKSWSDILNGNYKVCVGDVTKANQSQNAVLAAAIAMGGSEKNIQPGIDFFAKLAAQGRLDMGDSSMTRLEKGDVQVVILWDYLSLGYRDKVKQSGSTVNYDVTVPTDGSVEGGYAEVINKYAPHPAAAALARDYILSDQGQINLAKGYARPIRSDVKLPADVKAKLLPDSEYKKARPVKDFDAWDKTAEQLPEMWQEQVLSKQKS</sequence>
<evidence type="ECO:0008006" key="5">
    <source>
        <dbReference type="Google" id="ProtNLM"/>
    </source>
</evidence>
<dbReference type="Proteomes" id="UP000001551">
    <property type="component" value="Chromosome"/>
</dbReference>
<proteinExistence type="predicted"/>
<dbReference type="AlphaFoldDB" id="E6U9E5"/>
<dbReference type="Gene3D" id="3.40.190.10">
    <property type="entry name" value="Periplasmic binding protein-like II"/>
    <property type="match status" value="2"/>
</dbReference>